<keyword evidence="3" id="KW-1185">Reference proteome</keyword>
<comment type="caution">
    <text evidence="2">The sequence shown here is derived from an EMBL/GenBank/DDBJ whole genome shotgun (WGS) entry which is preliminary data.</text>
</comment>
<dbReference type="AlphaFoldDB" id="A0A512E1H4"/>
<evidence type="ECO:0000313" key="3">
    <source>
        <dbReference type="Proteomes" id="UP000321523"/>
    </source>
</evidence>
<dbReference type="OrthoDB" id="8265002at2"/>
<feature type="region of interest" description="Disordered" evidence="1">
    <location>
        <begin position="80"/>
        <end position="117"/>
    </location>
</feature>
<name>A0A512E1H4_9PROT</name>
<accession>A0A512E1H4</accession>
<dbReference type="EMBL" id="BJYZ01000038">
    <property type="protein sequence ID" value="GEO42310.1"/>
    <property type="molecule type" value="Genomic_DNA"/>
</dbReference>
<proteinExistence type="predicted"/>
<feature type="region of interest" description="Disordered" evidence="1">
    <location>
        <begin position="132"/>
        <end position="151"/>
    </location>
</feature>
<dbReference type="Proteomes" id="UP000321523">
    <property type="component" value="Unassembled WGS sequence"/>
</dbReference>
<feature type="compositionally biased region" description="Basic and acidic residues" evidence="1">
    <location>
        <begin position="89"/>
        <end position="109"/>
    </location>
</feature>
<protein>
    <submittedName>
        <fullName evidence="2">Uncharacterized protein</fullName>
    </submittedName>
</protein>
<dbReference type="RefSeq" id="WP_147041099.1">
    <property type="nucleotide sequence ID" value="NZ_BJYZ01000038.1"/>
</dbReference>
<reference evidence="2 3" key="1">
    <citation type="submission" date="2019-07" db="EMBL/GenBank/DDBJ databases">
        <title>Whole genome shotgun sequence of Skermanella aerolata NBRC 106429.</title>
        <authorList>
            <person name="Hosoyama A."/>
            <person name="Uohara A."/>
            <person name="Ohji S."/>
            <person name="Ichikawa N."/>
        </authorList>
    </citation>
    <scope>NUCLEOTIDE SEQUENCE [LARGE SCALE GENOMIC DNA]</scope>
    <source>
        <strain evidence="2 3">NBRC 106429</strain>
    </source>
</reference>
<evidence type="ECO:0000313" key="2">
    <source>
        <dbReference type="EMBL" id="GEO42310.1"/>
    </source>
</evidence>
<gene>
    <name evidence="2" type="ORF">SAE02_64580</name>
</gene>
<evidence type="ECO:0000256" key="1">
    <source>
        <dbReference type="SAM" id="MobiDB-lite"/>
    </source>
</evidence>
<sequence length="287" mass="31354">MTAPKPVSNILDAINATISTIDSVGEGRFGDKVSKFNNQKEKFGHRLDTEKGQVSNANPLTDKGFGHFGHFGHLKQEIHGSEAPDEAPDVDRKMDHEATTRGSRARDHPSQVSKVSKVSKPYIEQEVRVGHQTPPGVQPVSKKAGSASGTVNDINPHALKAIREAFLQPKTPAPASDTPEDWRLWLKDRTDHWLEHGLLSIEAGRVAWGEAENVWHRRHGAEPSFDRCAGCDAFMLDGPGMSLLDGAVVHVGQDYGLECLTAYGQKWRGAAYVGLMAMGLEPLGRRS</sequence>
<organism evidence="2 3">
    <name type="scientific">Skermanella aerolata</name>
    <dbReference type="NCBI Taxonomy" id="393310"/>
    <lineage>
        <taxon>Bacteria</taxon>
        <taxon>Pseudomonadati</taxon>
        <taxon>Pseudomonadota</taxon>
        <taxon>Alphaproteobacteria</taxon>
        <taxon>Rhodospirillales</taxon>
        <taxon>Azospirillaceae</taxon>
        <taxon>Skermanella</taxon>
    </lineage>
</organism>